<dbReference type="InterPro" id="IPR013083">
    <property type="entry name" value="Znf_RING/FYVE/PHD"/>
</dbReference>
<dbReference type="Gene3D" id="3.30.40.10">
    <property type="entry name" value="Zinc/RING finger domain, C3HC4 (zinc finger)"/>
    <property type="match status" value="1"/>
</dbReference>
<feature type="region of interest" description="Disordered" evidence="4">
    <location>
        <begin position="203"/>
        <end position="222"/>
    </location>
</feature>
<dbReference type="SUPFAM" id="SSF57850">
    <property type="entry name" value="RING/U-box"/>
    <property type="match status" value="1"/>
</dbReference>
<keyword evidence="1 3" id="KW-0863">Zinc-finger</keyword>
<feature type="compositionally biased region" description="Low complexity" evidence="4">
    <location>
        <begin position="88"/>
        <end position="97"/>
    </location>
</feature>
<dbReference type="GO" id="GO:0005634">
    <property type="term" value="C:nucleus"/>
    <property type="evidence" value="ECO:0007669"/>
    <property type="project" value="TreeGrafter"/>
</dbReference>
<evidence type="ECO:0000256" key="1">
    <source>
        <dbReference type="ARBA" id="ARBA00022771"/>
    </source>
</evidence>
<keyword evidence="2" id="KW-0862">Zinc</keyword>
<keyword evidence="6" id="KW-1185">Reference proteome</keyword>
<dbReference type="AlphaFoldDB" id="A0A1I7YB49"/>
<dbReference type="SMART" id="SM00184">
    <property type="entry name" value="RING"/>
    <property type="match status" value="1"/>
</dbReference>
<dbReference type="GO" id="GO:0031297">
    <property type="term" value="P:replication fork processing"/>
    <property type="evidence" value="ECO:0007669"/>
    <property type="project" value="TreeGrafter"/>
</dbReference>
<dbReference type="Pfam" id="PF13639">
    <property type="entry name" value="zf-RING_2"/>
    <property type="match status" value="1"/>
</dbReference>
<dbReference type="GO" id="GO:0090734">
    <property type="term" value="C:site of DNA damage"/>
    <property type="evidence" value="ECO:0007669"/>
    <property type="project" value="TreeGrafter"/>
</dbReference>
<evidence type="ECO:0000313" key="7">
    <source>
        <dbReference type="WBParaSite" id="L893_g145.t1"/>
    </source>
</evidence>
<evidence type="ECO:0000259" key="5">
    <source>
        <dbReference type="PROSITE" id="PS50089"/>
    </source>
</evidence>
<dbReference type="GO" id="GO:0008270">
    <property type="term" value="F:zinc ion binding"/>
    <property type="evidence" value="ECO:0007669"/>
    <property type="project" value="UniProtKB-KW"/>
</dbReference>
<evidence type="ECO:0000256" key="4">
    <source>
        <dbReference type="SAM" id="MobiDB-lite"/>
    </source>
</evidence>
<protein>
    <submittedName>
        <fullName evidence="7">RING-type domain-containing protein</fullName>
    </submittedName>
</protein>
<dbReference type="InterPro" id="IPR001841">
    <property type="entry name" value="Znf_RING"/>
</dbReference>
<name>A0A1I7YB49_9BILA</name>
<accession>A0A1I7YB49</accession>
<reference evidence="7" key="1">
    <citation type="submission" date="2016-11" db="UniProtKB">
        <authorList>
            <consortium name="WormBaseParasite"/>
        </authorList>
    </citation>
    <scope>IDENTIFICATION</scope>
</reference>
<dbReference type="GO" id="GO:0016567">
    <property type="term" value="P:protein ubiquitination"/>
    <property type="evidence" value="ECO:0007669"/>
    <property type="project" value="TreeGrafter"/>
</dbReference>
<dbReference type="PROSITE" id="PS50089">
    <property type="entry name" value="ZF_RING_2"/>
    <property type="match status" value="1"/>
</dbReference>
<dbReference type="PANTHER" id="PTHR46569:SF1">
    <property type="entry name" value="E3 UBIQUITIN-PROTEIN LIGASE RFWD3-RELATED"/>
    <property type="match status" value="1"/>
</dbReference>
<evidence type="ECO:0000256" key="3">
    <source>
        <dbReference type="PROSITE-ProRule" id="PRU00175"/>
    </source>
</evidence>
<dbReference type="Proteomes" id="UP000095287">
    <property type="component" value="Unplaced"/>
</dbReference>
<sequence>MSFTSCTICLDTINDHPAVVLTGCGHVFHERCLNRAYETRRSCPICRLPIGSQNVMLRLFLSTEERATQAERDNSNVFNNASKERGRSYSSPSDRSLARSSTSILSDLEHHVGYELAAEIEQLTSSAASCRRVCEEFLKLKNKFKVLQRLNEELEASNGQKDRDLRNRNRRIAELEEENIRISRKLAKTEAKFEKMRRAFQEFDSESDVQEADESESESDLDEVNTRLRNVFRYC</sequence>
<feature type="region of interest" description="Disordered" evidence="4">
    <location>
        <begin position="71"/>
        <end position="97"/>
    </location>
</feature>
<organism evidence="6 7">
    <name type="scientific">Steinernema glaseri</name>
    <dbReference type="NCBI Taxonomy" id="37863"/>
    <lineage>
        <taxon>Eukaryota</taxon>
        <taxon>Metazoa</taxon>
        <taxon>Ecdysozoa</taxon>
        <taxon>Nematoda</taxon>
        <taxon>Chromadorea</taxon>
        <taxon>Rhabditida</taxon>
        <taxon>Tylenchina</taxon>
        <taxon>Panagrolaimomorpha</taxon>
        <taxon>Strongyloidoidea</taxon>
        <taxon>Steinernematidae</taxon>
        <taxon>Steinernema</taxon>
    </lineage>
</organism>
<proteinExistence type="predicted"/>
<dbReference type="WBParaSite" id="L893_g145.t1">
    <property type="protein sequence ID" value="L893_g145.t1"/>
    <property type="gene ID" value="L893_g145"/>
</dbReference>
<dbReference type="GO" id="GO:0061630">
    <property type="term" value="F:ubiquitin protein ligase activity"/>
    <property type="evidence" value="ECO:0007669"/>
    <property type="project" value="TreeGrafter"/>
</dbReference>
<evidence type="ECO:0000313" key="6">
    <source>
        <dbReference type="Proteomes" id="UP000095287"/>
    </source>
</evidence>
<feature type="domain" description="RING-type" evidence="5">
    <location>
        <begin position="6"/>
        <end position="47"/>
    </location>
</feature>
<dbReference type="InterPro" id="IPR052639">
    <property type="entry name" value="TRAIP_ubiq-protein_ligase"/>
</dbReference>
<dbReference type="PANTHER" id="PTHR46569">
    <property type="entry name" value="E3 UBIQUITIN-PROTEIN LIGASE TRAIP"/>
    <property type="match status" value="1"/>
</dbReference>
<evidence type="ECO:0000256" key="2">
    <source>
        <dbReference type="ARBA" id="ARBA00022833"/>
    </source>
</evidence>
<keyword evidence="1 3" id="KW-0479">Metal-binding</keyword>